<dbReference type="Proteomes" id="UP000240663">
    <property type="component" value="Segment"/>
</dbReference>
<keyword evidence="1" id="KW-1133">Transmembrane helix</keyword>
<gene>
    <name evidence="2" type="ORF">P13BB106kb_p020</name>
</gene>
<evidence type="ECO:0000313" key="2">
    <source>
        <dbReference type="EMBL" id="ATS94004.1"/>
    </source>
</evidence>
<accession>A0A2D2W717</accession>
<feature type="transmembrane region" description="Helical" evidence="1">
    <location>
        <begin position="33"/>
        <end position="56"/>
    </location>
</feature>
<keyword evidence="1" id="KW-0472">Membrane</keyword>
<protein>
    <submittedName>
        <fullName evidence="2">Uncharacterized protein</fullName>
    </submittedName>
</protein>
<evidence type="ECO:0000256" key="1">
    <source>
        <dbReference type="SAM" id="Phobius"/>
    </source>
</evidence>
<sequence length="81" mass="9024">MIFITIVILYLITVAFMVNESGNWNKAQVIKTALFVFPLVGVSIAQGAYWVINVLLKTKFTNTYLELASDAIRREINSGGL</sequence>
<reference evidence="2 3" key="1">
    <citation type="submission" date="2017-09" db="EMBL/GenBank/DDBJ databases">
        <title>Complete genome sequence of bacteriophage (DU_PP_V) infecting Pectobacterium spp.</title>
        <authorList>
            <person name="Park T.-H."/>
        </authorList>
    </citation>
    <scope>NUCLEOTIDE SEQUENCE [LARGE SCALE GENOMIC DNA]</scope>
</reference>
<organism evidence="2 3">
    <name type="scientific">Pectobacterium phage DU_PP_V</name>
    <dbReference type="NCBI Taxonomy" id="2041492"/>
    <lineage>
        <taxon>Viruses</taxon>
        <taxon>Duplodnaviria</taxon>
        <taxon>Heunggongvirae</taxon>
        <taxon>Uroviricota</taxon>
        <taxon>Caudoviricetes</taxon>
        <taxon>Demerecviridae</taxon>
        <taxon>Mccorquodalevirinae</taxon>
        <taxon>Hongcheonvirus</taxon>
        <taxon>Hongcheonvirus DUPPV</taxon>
    </lineage>
</organism>
<keyword evidence="3" id="KW-1185">Reference proteome</keyword>
<name>A0A2D2W717_9CAUD</name>
<dbReference type="Pfam" id="PF24226">
    <property type="entry name" value="DUF7442"/>
    <property type="match status" value="1"/>
</dbReference>
<keyword evidence="1" id="KW-0812">Transmembrane</keyword>
<dbReference type="EMBL" id="MF979564">
    <property type="protein sequence ID" value="ATS94004.1"/>
    <property type="molecule type" value="Genomic_DNA"/>
</dbReference>
<evidence type="ECO:0000313" key="3">
    <source>
        <dbReference type="Proteomes" id="UP000240663"/>
    </source>
</evidence>
<proteinExistence type="predicted"/>
<dbReference type="InterPro" id="IPR055865">
    <property type="entry name" value="Phage_memb_DUF7442"/>
</dbReference>